<keyword evidence="6 15" id="KW-0812">Transmembrane</keyword>
<evidence type="ECO:0000313" key="18">
    <source>
        <dbReference type="Proteomes" id="UP000001307"/>
    </source>
</evidence>
<evidence type="ECO:0000256" key="7">
    <source>
        <dbReference type="ARBA" id="ARBA00022968"/>
    </source>
</evidence>
<evidence type="ECO:0000256" key="5">
    <source>
        <dbReference type="ARBA" id="ARBA00022679"/>
    </source>
</evidence>
<dbReference type="PRINTS" id="PR00404">
    <property type="entry name" value="MADSDOMAIN"/>
</dbReference>
<dbReference type="Gene3D" id="3.90.550.10">
    <property type="entry name" value="Spore Coat Polysaccharide Biosynthesis Protein SpsA, Chain A"/>
    <property type="match status" value="1"/>
</dbReference>
<keyword evidence="18" id="KW-1185">Reference proteome</keyword>
<dbReference type="GO" id="GO:0005634">
    <property type="term" value="C:nucleus"/>
    <property type="evidence" value="ECO:0007669"/>
    <property type="project" value="UniProtKB-SubCell"/>
</dbReference>
<keyword evidence="11" id="KW-0238">DNA-binding</keyword>
<dbReference type="CDD" id="cd00265">
    <property type="entry name" value="MADS_MEF2_like"/>
    <property type="match status" value="1"/>
</dbReference>
<evidence type="ECO:0000256" key="4">
    <source>
        <dbReference type="ARBA" id="ARBA00022676"/>
    </source>
</evidence>
<evidence type="ECO:0000256" key="11">
    <source>
        <dbReference type="ARBA" id="ARBA00023125"/>
    </source>
</evidence>
<dbReference type="InterPro" id="IPR033896">
    <property type="entry name" value="MEF2-like_N"/>
</dbReference>
<dbReference type="Gene3D" id="3.90.550.50">
    <property type="match status" value="1"/>
</dbReference>
<dbReference type="AlphaFoldDB" id="E4XL37"/>
<dbReference type="GO" id="GO:0045944">
    <property type="term" value="P:positive regulation of transcription by RNA polymerase II"/>
    <property type="evidence" value="ECO:0007669"/>
    <property type="project" value="InterPro"/>
</dbReference>
<evidence type="ECO:0000259" key="16">
    <source>
        <dbReference type="PROSITE" id="PS50066"/>
    </source>
</evidence>
<dbReference type="PANTHER" id="PTHR12369">
    <property type="entry name" value="CHONDROITIN SYNTHASE"/>
    <property type="match status" value="1"/>
</dbReference>
<keyword evidence="4" id="KW-0328">Glycosyltransferase</keyword>
<evidence type="ECO:0000313" key="17">
    <source>
        <dbReference type="EMBL" id="CBY10798.1"/>
    </source>
</evidence>
<evidence type="ECO:0000256" key="10">
    <source>
        <dbReference type="ARBA" id="ARBA00023034"/>
    </source>
</evidence>
<evidence type="ECO:0000256" key="1">
    <source>
        <dbReference type="ARBA" id="ARBA00004123"/>
    </source>
</evidence>
<dbReference type="InterPro" id="IPR008428">
    <property type="entry name" value="Chond_GalNAc"/>
</dbReference>
<evidence type="ECO:0000256" key="6">
    <source>
        <dbReference type="ARBA" id="ARBA00022692"/>
    </source>
</evidence>
<gene>
    <name evidence="17" type="ORF">GSOID_T00014409001</name>
</gene>
<keyword evidence="13" id="KW-0804">Transcription</keyword>
<keyword evidence="5 15" id="KW-0808">Transferase</keyword>
<dbReference type="InterPro" id="IPR003378">
    <property type="entry name" value="Fringe-like_glycosylTrfase"/>
</dbReference>
<organism evidence="17">
    <name type="scientific">Oikopleura dioica</name>
    <name type="common">Tunicate</name>
    <dbReference type="NCBI Taxonomy" id="34765"/>
    <lineage>
        <taxon>Eukaryota</taxon>
        <taxon>Metazoa</taxon>
        <taxon>Chordata</taxon>
        <taxon>Tunicata</taxon>
        <taxon>Appendicularia</taxon>
        <taxon>Copelata</taxon>
        <taxon>Oikopleuridae</taxon>
        <taxon>Oikopleura</taxon>
    </lineage>
</organism>
<dbReference type="FunFam" id="3.40.1810.10:FF:000001">
    <property type="entry name" value="Myocyte-specific enhancer factor 2A homolog"/>
    <property type="match status" value="1"/>
</dbReference>
<dbReference type="SUPFAM" id="SSF55455">
    <property type="entry name" value="SRF-like"/>
    <property type="match status" value="1"/>
</dbReference>
<dbReference type="GO" id="GO:0046983">
    <property type="term" value="F:protein dimerization activity"/>
    <property type="evidence" value="ECO:0007669"/>
    <property type="project" value="InterPro"/>
</dbReference>
<keyword evidence="8 15" id="KW-1133">Transmembrane helix</keyword>
<dbReference type="Gene3D" id="3.40.1810.10">
    <property type="entry name" value="Transcription factor, MADS-box"/>
    <property type="match status" value="1"/>
</dbReference>
<keyword evidence="14" id="KW-0539">Nucleus</keyword>
<protein>
    <recommendedName>
        <fullName evidence="15">Hexosyltransferase</fullName>
        <ecNumber evidence="15">2.4.1.-</ecNumber>
    </recommendedName>
</protein>
<dbReference type="InterPro" id="IPR051227">
    <property type="entry name" value="CS_glycosyltransferase"/>
</dbReference>
<dbReference type="Proteomes" id="UP000001307">
    <property type="component" value="Unassembled WGS sequence"/>
</dbReference>
<evidence type="ECO:0000256" key="9">
    <source>
        <dbReference type="ARBA" id="ARBA00023015"/>
    </source>
</evidence>
<dbReference type="Pfam" id="PF00319">
    <property type="entry name" value="SRF-TF"/>
    <property type="match status" value="1"/>
</dbReference>
<comment type="subcellular location">
    <subcellularLocation>
        <location evidence="2 15">Golgi apparatus</location>
        <location evidence="2 15">Golgi stack membrane</location>
        <topology evidence="2 15">Single-pass type II membrane protein</topology>
    </subcellularLocation>
    <subcellularLocation>
        <location evidence="1">Nucleus</location>
    </subcellularLocation>
</comment>
<sequence length="560" mass="65748">MGRKKIQISRIADERNRQVTFTKRKFGLMKKAYELSVLCDCEIALIIFNSSNKLFQYASTDMDKVLLKYTEYSDPHESRTNSDIVDMLHKKEHKSCDSPDLLQDSYDTTKYSKISNTDYNNAPNLDHMVKKMYRVVMRRIRESFFHILIGILLGNKIGNSIIKVIMFLHFRRDKFVLLGVAAGQKRSVCQNKIAGNNLQAEKSEFNKNSSVLIGIYSTENLLKTRGQAILDTWYNSVDKKKAEIVFFANATLENMKIVKLPGVSDYDYPPQKKSFRALQHVLRHYSHVHWYLRADDDIVINWDNLEMFLNQLDHEKRVSDRSAGIWKTRRGFYSRRICVLHGRTWRSYVQRAARQAERENQSMQKWNINRARRHRIKPVHLQTRKELNLLNLIFFVDIDIILTEKTLLSGAILTVPGQVYFPIFFSVFAPKCRVQQSVSENNGFWRVYSTGMVFIFKQDYLATTGFDLTINSWGQEDLRFTEAVISAKLKVIRAKDQNLIHPWHAKNCKNLVNQFFQECVPVKMAHYCSYGMLYEEWKYQQSPIFHEEKQKKKHSKIAIK</sequence>
<dbReference type="Pfam" id="PF05679">
    <property type="entry name" value="CHGN"/>
    <property type="match status" value="1"/>
</dbReference>
<dbReference type="OrthoDB" id="1898716at2759"/>
<keyword evidence="12 15" id="KW-0472">Membrane</keyword>
<keyword evidence="10 15" id="KW-0333">Golgi apparatus</keyword>
<dbReference type="SUPFAM" id="SSF53448">
    <property type="entry name" value="Nucleotide-diphospho-sugar transferases"/>
    <property type="match status" value="1"/>
</dbReference>
<dbReference type="EMBL" id="FN653067">
    <property type="protein sequence ID" value="CBY10798.1"/>
    <property type="molecule type" value="Genomic_DNA"/>
</dbReference>
<dbReference type="PROSITE" id="PS50066">
    <property type="entry name" value="MADS_BOX_2"/>
    <property type="match status" value="1"/>
</dbReference>
<reference evidence="17" key="1">
    <citation type="journal article" date="2010" name="Science">
        <title>Plasticity of animal genome architecture unmasked by rapid evolution of a pelagic tunicate.</title>
        <authorList>
            <person name="Denoeud F."/>
            <person name="Henriet S."/>
            <person name="Mungpakdee S."/>
            <person name="Aury J.M."/>
            <person name="Da Silva C."/>
            <person name="Brinkmann H."/>
            <person name="Mikhaleva J."/>
            <person name="Olsen L.C."/>
            <person name="Jubin C."/>
            <person name="Canestro C."/>
            <person name="Bouquet J.M."/>
            <person name="Danks G."/>
            <person name="Poulain J."/>
            <person name="Campsteijn C."/>
            <person name="Adamski M."/>
            <person name="Cross I."/>
            <person name="Yadetie F."/>
            <person name="Muffato M."/>
            <person name="Louis A."/>
            <person name="Butcher S."/>
            <person name="Tsagkogeorga G."/>
            <person name="Konrad A."/>
            <person name="Singh S."/>
            <person name="Jensen M.F."/>
            <person name="Cong E.H."/>
            <person name="Eikeseth-Otteraa H."/>
            <person name="Noel B."/>
            <person name="Anthouard V."/>
            <person name="Porcel B.M."/>
            <person name="Kachouri-Lafond R."/>
            <person name="Nishino A."/>
            <person name="Ugolini M."/>
            <person name="Chourrout P."/>
            <person name="Nishida H."/>
            <person name="Aasland R."/>
            <person name="Huzurbazar S."/>
            <person name="Westhof E."/>
            <person name="Delsuc F."/>
            <person name="Lehrach H."/>
            <person name="Reinhardt R."/>
            <person name="Weissenbach J."/>
            <person name="Roy S.W."/>
            <person name="Artiguenave F."/>
            <person name="Postlethwait J.H."/>
            <person name="Manak J.R."/>
            <person name="Thompson E.M."/>
            <person name="Jaillon O."/>
            <person name="Du Pasquier L."/>
            <person name="Boudinot P."/>
            <person name="Liberles D.A."/>
            <person name="Volff J.N."/>
            <person name="Philippe H."/>
            <person name="Lenhard B."/>
            <person name="Roest Crollius H."/>
            <person name="Wincker P."/>
            <person name="Chourrout D."/>
        </authorList>
    </citation>
    <scope>NUCLEOTIDE SEQUENCE [LARGE SCALE GENOMIC DNA]</scope>
</reference>
<dbReference type="SMART" id="SM00432">
    <property type="entry name" value="MADS"/>
    <property type="match status" value="1"/>
</dbReference>
<dbReference type="InterPro" id="IPR002100">
    <property type="entry name" value="TF_MADSbox"/>
</dbReference>
<comment type="similarity">
    <text evidence="3 15">Belongs to the chondroitin N-acetylgalactosaminyltransferase family.</text>
</comment>
<dbReference type="EC" id="2.4.1.-" evidence="15"/>
<dbReference type="InterPro" id="IPR029044">
    <property type="entry name" value="Nucleotide-diphossugar_trans"/>
</dbReference>
<dbReference type="GO" id="GO:0000977">
    <property type="term" value="F:RNA polymerase II transcription regulatory region sequence-specific DNA binding"/>
    <property type="evidence" value="ECO:0007669"/>
    <property type="project" value="InterPro"/>
</dbReference>
<dbReference type="PANTHER" id="PTHR12369:SF11">
    <property type="entry name" value="HEXOSYLTRANSFERASE"/>
    <property type="match status" value="1"/>
</dbReference>
<evidence type="ECO:0000256" key="3">
    <source>
        <dbReference type="ARBA" id="ARBA00009239"/>
    </source>
</evidence>
<evidence type="ECO:0000256" key="2">
    <source>
        <dbReference type="ARBA" id="ARBA00004447"/>
    </source>
</evidence>
<evidence type="ECO:0000256" key="15">
    <source>
        <dbReference type="RuleBase" id="RU364016"/>
    </source>
</evidence>
<evidence type="ECO:0000256" key="12">
    <source>
        <dbReference type="ARBA" id="ARBA00023136"/>
    </source>
</evidence>
<dbReference type="GO" id="GO:0032580">
    <property type="term" value="C:Golgi cisterna membrane"/>
    <property type="evidence" value="ECO:0007669"/>
    <property type="project" value="UniProtKB-SubCell"/>
</dbReference>
<evidence type="ECO:0000256" key="8">
    <source>
        <dbReference type="ARBA" id="ARBA00022989"/>
    </source>
</evidence>
<dbReference type="InParanoid" id="E4XL37"/>
<dbReference type="PROSITE" id="PS00350">
    <property type="entry name" value="MADS_BOX_1"/>
    <property type="match status" value="1"/>
</dbReference>
<dbReference type="Pfam" id="PF02434">
    <property type="entry name" value="Fringe"/>
    <property type="match status" value="1"/>
</dbReference>
<proteinExistence type="inferred from homology"/>
<feature type="domain" description="MADS-box" evidence="16">
    <location>
        <begin position="1"/>
        <end position="61"/>
    </location>
</feature>
<dbReference type="InterPro" id="IPR036879">
    <property type="entry name" value="TF_MADSbox_sf"/>
</dbReference>
<evidence type="ECO:0000256" key="13">
    <source>
        <dbReference type="ARBA" id="ARBA00023163"/>
    </source>
</evidence>
<keyword evidence="9" id="KW-0805">Transcription regulation</keyword>
<accession>E4XL37</accession>
<feature type="transmembrane region" description="Helical" evidence="15">
    <location>
        <begin position="144"/>
        <end position="168"/>
    </location>
</feature>
<dbReference type="GO" id="GO:0047238">
    <property type="term" value="F:glucuronosyl-N-acetylgalactosaminyl-proteoglycan 4-beta-N-acetylgalactosaminyltransferase activity"/>
    <property type="evidence" value="ECO:0007669"/>
    <property type="project" value="TreeGrafter"/>
</dbReference>
<keyword evidence="7 15" id="KW-0735">Signal-anchor</keyword>
<evidence type="ECO:0000256" key="14">
    <source>
        <dbReference type="ARBA" id="ARBA00023242"/>
    </source>
</evidence>
<name>E4XL37_OIKDI</name>